<protein>
    <submittedName>
        <fullName evidence="3">Cell division protein ZapE</fullName>
    </submittedName>
</protein>
<evidence type="ECO:0000313" key="4">
    <source>
        <dbReference type="Proteomes" id="UP000468901"/>
    </source>
</evidence>
<keyword evidence="1" id="KW-0547">Nucleotide-binding</keyword>
<organism evidence="3 4">
    <name type="scientific">Parvibaculum sedimenti</name>
    <dbReference type="NCBI Taxonomy" id="2608632"/>
    <lineage>
        <taxon>Bacteria</taxon>
        <taxon>Pseudomonadati</taxon>
        <taxon>Pseudomonadota</taxon>
        <taxon>Alphaproteobacteria</taxon>
        <taxon>Hyphomicrobiales</taxon>
        <taxon>Parvibaculaceae</taxon>
        <taxon>Parvibaculum</taxon>
    </lineage>
</organism>
<dbReference type="Pfam" id="PF03969">
    <property type="entry name" value="AFG1_ATPase"/>
    <property type="match status" value="1"/>
</dbReference>
<evidence type="ECO:0000256" key="1">
    <source>
        <dbReference type="ARBA" id="ARBA00022741"/>
    </source>
</evidence>
<dbReference type="SUPFAM" id="SSF52540">
    <property type="entry name" value="P-loop containing nucleoside triphosphate hydrolases"/>
    <property type="match status" value="1"/>
</dbReference>
<dbReference type="NCBIfam" id="NF040713">
    <property type="entry name" value="ZapE"/>
    <property type="match status" value="1"/>
</dbReference>
<keyword evidence="3" id="KW-0132">Cell division</keyword>
<dbReference type="GO" id="GO:0051301">
    <property type="term" value="P:cell division"/>
    <property type="evidence" value="ECO:0007669"/>
    <property type="project" value="UniProtKB-KW"/>
</dbReference>
<dbReference type="GO" id="GO:0016887">
    <property type="term" value="F:ATP hydrolysis activity"/>
    <property type="evidence" value="ECO:0007669"/>
    <property type="project" value="InterPro"/>
</dbReference>
<keyword evidence="3" id="KW-0131">Cell cycle</keyword>
<reference evidence="3 4" key="1">
    <citation type="submission" date="2019-09" db="EMBL/GenBank/DDBJ databases">
        <title>Parvibaculum sedimenti sp. nov., isolated from sediment.</title>
        <authorList>
            <person name="Wang Y."/>
        </authorList>
    </citation>
    <scope>NUCLEOTIDE SEQUENCE [LARGE SCALE GENOMIC DNA]</scope>
    <source>
        <strain evidence="3 4">HXT-9</strain>
    </source>
</reference>
<name>A0A6N6VLR6_9HYPH</name>
<dbReference type="EMBL" id="WESC01000002">
    <property type="protein sequence ID" value="KAB7742366.1"/>
    <property type="molecule type" value="Genomic_DNA"/>
</dbReference>
<dbReference type="InterPro" id="IPR027417">
    <property type="entry name" value="P-loop_NTPase"/>
</dbReference>
<evidence type="ECO:0000313" key="3">
    <source>
        <dbReference type="EMBL" id="KAB7742366.1"/>
    </source>
</evidence>
<dbReference type="Proteomes" id="UP000468901">
    <property type="component" value="Unassembled WGS sequence"/>
</dbReference>
<dbReference type="PANTHER" id="PTHR12169">
    <property type="entry name" value="ATPASE N2B"/>
    <property type="match status" value="1"/>
</dbReference>
<gene>
    <name evidence="3" type="primary">zapE</name>
    <name evidence="3" type="ORF">F2P47_02760</name>
</gene>
<accession>A0A6N6VLR6</accession>
<keyword evidence="2" id="KW-0067">ATP-binding</keyword>
<proteinExistence type="predicted"/>
<dbReference type="GO" id="GO:0005524">
    <property type="term" value="F:ATP binding"/>
    <property type="evidence" value="ECO:0007669"/>
    <property type="project" value="UniProtKB-KW"/>
</dbReference>
<sequence>MMKGPLIVYRQRVEHGEIAADAAQARAAERLQHLADELAHWQPGKKVGPLARLGFSKPVTPPEGIYIWGGVGRGKSMLMDLFFEHVRVRHKRRVHFHAFMLETHERIFQWRQREKAGVVKGGDPIPPVAEEVAREAALLCFDEFQVQDIADASILGRLFTQLFDLGVVVVATSNIAPDDLYAGGLNRQRFLPFIDLVKERMDVVHLDSDTDYRLDRMMGLPVYYSPLGPQSRAAMNRAFQKLADVPHGHPTTLALKGRAVEVPEAAHGVARFSFNDLCAKPLGAADYIKIAQSFHAVLVDDVPAMSPERRNEAKRFVTLVDALYEAKTKLIISAAAEPSALYPKGDGAFAFERTVSRLMEMQSADYLSLRAAD</sequence>
<dbReference type="PANTHER" id="PTHR12169:SF6">
    <property type="entry name" value="AFG1-LIKE ATPASE"/>
    <property type="match status" value="1"/>
</dbReference>
<dbReference type="InterPro" id="IPR005654">
    <property type="entry name" value="ATPase_AFG1-like"/>
</dbReference>
<comment type="caution">
    <text evidence="3">The sequence shown here is derived from an EMBL/GenBank/DDBJ whole genome shotgun (WGS) entry which is preliminary data.</text>
</comment>
<dbReference type="GO" id="GO:0005737">
    <property type="term" value="C:cytoplasm"/>
    <property type="evidence" value="ECO:0007669"/>
    <property type="project" value="TreeGrafter"/>
</dbReference>
<keyword evidence="4" id="KW-1185">Reference proteome</keyword>
<dbReference type="Gene3D" id="3.40.50.300">
    <property type="entry name" value="P-loop containing nucleotide triphosphate hydrolases"/>
    <property type="match status" value="1"/>
</dbReference>
<evidence type="ECO:0000256" key="2">
    <source>
        <dbReference type="ARBA" id="ARBA00022840"/>
    </source>
</evidence>
<dbReference type="AlphaFoldDB" id="A0A6N6VLR6"/>